<dbReference type="EMBL" id="KB007868">
    <property type="protein sequence ID" value="ELR22923.1"/>
    <property type="molecule type" value="Genomic_DNA"/>
</dbReference>
<dbReference type="Proteomes" id="UP000011083">
    <property type="component" value="Unassembled WGS sequence"/>
</dbReference>
<feature type="region of interest" description="Disordered" evidence="2">
    <location>
        <begin position="696"/>
        <end position="747"/>
    </location>
</feature>
<dbReference type="VEuPathDB" id="AmoebaDB:ACA1_036010"/>
<dbReference type="SUPFAM" id="SSF88723">
    <property type="entry name" value="PIN domain-like"/>
    <property type="match status" value="1"/>
</dbReference>
<dbReference type="Gene3D" id="3.40.50.1010">
    <property type="entry name" value="5'-nuclease"/>
    <property type="match status" value="1"/>
</dbReference>
<dbReference type="OrthoDB" id="25987at2759"/>
<dbReference type="InterPro" id="IPR029060">
    <property type="entry name" value="PIN-like_dom_sf"/>
</dbReference>
<sequence length="789" mass="88745">MWKPGEAGAVMLRARLISAKWPLHYQQKMWRLLLARVRFLDSVFKLAQRAVQFVEAFRSNGLDLVVYIDGLALPMKRTAMLARRQRTAVRVSTLFDFVQYNKKIENPFKDGILPILSMRTMVHALRSAGASVSFSYFEGDLELAQHAAAHPNCIGVLGKDSDFLIFQMGQNKRYFCLKSLQFRAPKGNSKANGSRGCKIVAQAFNIEETSRLLGFHHKSFFTVIEKVSLFFARQTVTASKGEPTDERTTADAQSTDVADDDVERVLCKILDHAVDNAQAFYEGLLRASIDAYTLKRSWRVLPGQGQLPLTYDSELFPSLVGVLHDSEFWCSVALTDHANFRDPYKLLRPVRRKLYGILLAVEAKKRRETRAEKLEIKKERTRERQAAMLGGNATEGSTQAREKTGSAGADDVSNKSEATNGKKATRRRRKRSTKTTSVTLTINEIRQTESDYLAKTPVQVVWADQGSSAAMRAAVELPSVAELHSADAATDMRLCTFLHLFNANWAPFRRSDEVPRQFLVPCCVLRFLLTQGEPPETQPPQAPHAEESTSEAGGPGRASNAADRLPPSYRSCRRNPAFKEWEFDTLLLHVVLRLSKERDVVASNGGRVDLLVAEPREEAAPAWPGGLETNDRKRVLCLGTLYQVGVQHALLGHELCNDPLELPPPYIYFDGREWYDAYVDAWASEKAHEDHLRTQASAFTPQRRARSNRHRRAKLAGGRSDNRASTSSRAGTSSAVEGDVGDSETDREDYRRKRWTKRYGEEVVRLHDRLKEAILDGLIVDEGHSLWRS</sequence>
<feature type="compositionally biased region" description="Basic and acidic residues" evidence="2">
    <location>
        <begin position="372"/>
        <end position="385"/>
    </location>
</feature>
<proteinExistence type="inferred from homology"/>
<feature type="compositionally biased region" description="Low complexity" evidence="2">
    <location>
        <begin position="723"/>
        <end position="735"/>
    </location>
</feature>
<dbReference type="PANTHER" id="PTHR15976">
    <property type="entry name" value="CONSTITUTIVE COACTIVATOR OF PEROXISOME PROLIFERATOR-ACTIVATED RECEPTOR GAMMA"/>
    <property type="match status" value="1"/>
</dbReference>
<dbReference type="KEGG" id="acan:ACA1_036010"/>
<dbReference type="RefSeq" id="XP_004352062.1">
    <property type="nucleotide sequence ID" value="XM_004352010.1"/>
</dbReference>
<evidence type="ECO:0000313" key="3">
    <source>
        <dbReference type="EMBL" id="ELR22923.1"/>
    </source>
</evidence>
<reference evidence="3 4" key="1">
    <citation type="journal article" date="2013" name="Genome Biol.">
        <title>Genome of Acanthamoeba castellanii highlights extensive lateral gene transfer and early evolution of tyrosine kinase signaling.</title>
        <authorList>
            <person name="Clarke M."/>
            <person name="Lohan A.J."/>
            <person name="Liu B."/>
            <person name="Lagkouvardos I."/>
            <person name="Roy S."/>
            <person name="Zafar N."/>
            <person name="Bertelli C."/>
            <person name="Schilde C."/>
            <person name="Kianianmomeni A."/>
            <person name="Burglin T.R."/>
            <person name="Frech C."/>
            <person name="Turcotte B."/>
            <person name="Kopec K.O."/>
            <person name="Synnott J.M."/>
            <person name="Choo C."/>
            <person name="Paponov I."/>
            <person name="Finkler A."/>
            <person name="Soon Heng Tan C."/>
            <person name="Hutchins A.P."/>
            <person name="Weinmeier T."/>
            <person name="Rattei T."/>
            <person name="Chu J.S."/>
            <person name="Gimenez G."/>
            <person name="Irimia M."/>
            <person name="Rigden D.J."/>
            <person name="Fitzpatrick D.A."/>
            <person name="Lorenzo-Morales J."/>
            <person name="Bateman A."/>
            <person name="Chiu C.H."/>
            <person name="Tang P."/>
            <person name="Hegemann P."/>
            <person name="Fromm H."/>
            <person name="Raoult D."/>
            <person name="Greub G."/>
            <person name="Miranda-Saavedra D."/>
            <person name="Chen N."/>
            <person name="Nash P."/>
            <person name="Ginger M.L."/>
            <person name="Horn M."/>
            <person name="Schaap P."/>
            <person name="Caler L."/>
            <person name="Loftus B."/>
        </authorList>
    </citation>
    <scope>NUCLEOTIDE SEQUENCE [LARGE SCALE GENOMIC DNA]</scope>
    <source>
        <strain evidence="3 4">Neff</strain>
    </source>
</reference>
<accession>L8HDT4</accession>
<name>L8HDT4_ACACF</name>
<dbReference type="GeneID" id="14923887"/>
<comment type="similarity">
    <text evidence="1">Belongs to the constitutive coactivator of PPAR-gamma family.</text>
</comment>
<feature type="region of interest" description="Disordered" evidence="2">
    <location>
        <begin position="372"/>
        <end position="436"/>
    </location>
</feature>
<gene>
    <name evidence="3" type="ORF">ACA1_036010</name>
</gene>
<dbReference type="GO" id="GO:0005634">
    <property type="term" value="C:nucleus"/>
    <property type="evidence" value="ECO:0007669"/>
    <property type="project" value="TreeGrafter"/>
</dbReference>
<evidence type="ECO:0000256" key="2">
    <source>
        <dbReference type="SAM" id="MobiDB-lite"/>
    </source>
</evidence>
<dbReference type="InterPro" id="IPR026784">
    <property type="entry name" value="Coact_PPARg"/>
</dbReference>
<organism evidence="3 4">
    <name type="scientific">Acanthamoeba castellanii (strain ATCC 30010 / Neff)</name>
    <dbReference type="NCBI Taxonomy" id="1257118"/>
    <lineage>
        <taxon>Eukaryota</taxon>
        <taxon>Amoebozoa</taxon>
        <taxon>Discosea</taxon>
        <taxon>Longamoebia</taxon>
        <taxon>Centramoebida</taxon>
        <taxon>Acanthamoebidae</taxon>
        <taxon>Acanthamoeba</taxon>
    </lineage>
</organism>
<protein>
    <submittedName>
        <fullName evidence="3">Uncharacterized protein</fullName>
    </submittedName>
</protein>
<dbReference type="STRING" id="1257118.L8HDT4"/>
<evidence type="ECO:0000313" key="4">
    <source>
        <dbReference type="Proteomes" id="UP000011083"/>
    </source>
</evidence>
<feature type="region of interest" description="Disordered" evidence="2">
    <location>
        <begin position="533"/>
        <end position="568"/>
    </location>
</feature>
<feature type="compositionally biased region" description="Basic residues" evidence="2">
    <location>
        <begin position="703"/>
        <end position="714"/>
    </location>
</feature>
<evidence type="ECO:0000256" key="1">
    <source>
        <dbReference type="ARBA" id="ARBA00009495"/>
    </source>
</evidence>
<feature type="compositionally biased region" description="Basic residues" evidence="2">
    <location>
        <begin position="423"/>
        <end position="433"/>
    </location>
</feature>
<keyword evidence="4" id="KW-1185">Reference proteome</keyword>
<dbReference type="PANTHER" id="PTHR15976:SF17">
    <property type="entry name" value="CONSTITUTIVE COACTIVATOR OF PEROXISOME PROLIFERATOR-ACTIVATED RECEPTOR GAMMA"/>
    <property type="match status" value="1"/>
</dbReference>
<dbReference type="AlphaFoldDB" id="L8HDT4"/>